<evidence type="ECO:0000313" key="2">
    <source>
        <dbReference type="EMBL" id="MQY30576.1"/>
    </source>
</evidence>
<dbReference type="EC" id="3.-.-.-" evidence="2"/>
<evidence type="ECO:0000313" key="3">
    <source>
        <dbReference type="Proteomes" id="UP000431401"/>
    </source>
</evidence>
<gene>
    <name evidence="2" type="ORF">NRB56_61780</name>
</gene>
<organism evidence="2 3">
    <name type="scientific">Nocardia aurantia</name>
    <dbReference type="NCBI Taxonomy" id="2585199"/>
    <lineage>
        <taxon>Bacteria</taxon>
        <taxon>Bacillati</taxon>
        <taxon>Actinomycetota</taxon>
        <taxon>Actinomycetes</taxon>
        <taxon>Mycobacteriales</taxon>
        <taxon>Nocardiaceae</taxon>
        <taxon>Nocardia</taxon>
    </lineage>
</organism>
<proteinExistence type="predicted"/>
<dbReference type="RefSeq" id="WP_153347829.1">
    <property type="nucleotide sequence ID" value="NZ_WEGI01000014.1"/>
</dbReference>
<dbReference type="SUPFAM" id="SSF53474">
    <property type="entry name" value="alpha/beta-Hydrolases"/>
    <property type="match status" value="1"/>
</dbReference>
<dbReference type="AlphaFoldDB" id="A0A7K0DXR3"/>
<dbReference type="OrthoDB" id="3210164at2"/>
<reference evidence="2 3" key="1">
    <citation type="submission" date="2019-10" db="EMBL/GenBank/DDBJ databases">
        <title>Nocardia macrotermitis sp. nov. and Nocardia aurantia sp. nov., isolated from the gut of fungus growing-termite Macrotermes natalensis.</title>
        <authorList>
            <person name="Benndorf R."/>
            <person name="Schwitalla J."/>
            <person name="Martin K."/>
            <person name="De Beer W."/>
            <person name="Kaster A.-K."/>
            <person name="Vollmers J."/>
            <person name="Poulsen M."/>
            <person name="Beemelmanns C."/>
        </authorList>
    </citation>
    <scope>NUCLEOTIDE SEQUENCE [LARGE SCALE GENOMIC DNA]</scope>
    <source>
        <strain evidence="2 3">RB56</strain>
    </source>
</reference>
<name>A0A7K0DXR3_9NOCA</name>
<protein>
    <submittedName>
        <fullName evidence="2">Putative hydrolase</fullName>
        <ecNumber evidence="2">3.-.-.-</ecNumber>
    </submittedName>
</protein>
<dbReference type="Pfam" id="PF12697">
    <property type="entry name" value="Abhydrolase_6"/>
    <property type="match status" value="1"/>
</dbReference>
<feature type="domain" description="AB hydrolase-1" evidence="1">
    <location>
        <begin position="38"/>
        <end position="264"/>
    </location>
</feature>
<comment type="caution">
    <text evidence="2">The sequence shown here is derived from an EMBL/GenBank/DDBJ whole genome shotgun (WGS) entry which is preliminary data.</text>
</comment>
<evidence type="ECO:0000259" key="1">
    <source>
        <dbReference type="Pfam" id="PF12697"/>
    </source>
</evidence>
<dbReference type="EMBL" id="WEGI01000014">
    <property type="protein sequence ID" value="MQY30576.1"/>
    <property type="molecule type" value="Genomic_DNA"/>
</dbReference>
<dbReference type="InterPro" id="IPR000073">
    <property type="entry name" value="AB_hydrolase_1"/>
</dbReference>
<dbReference type="Proteomes" id="UP000431401">
    <property type="component" value="Unassembled WGS sequence"/>
</dbReference>
<keyword evidence="2" id="KW-0378">Hydrolase</keyword>
<accession>A0A7K0DXR3</accession>
<dbReference type="InterPro" id="IPR029058">
    <property type="entry name" value="AB_hydrolase_fold"/>
</dbReference>
<dbReference type="Gene3D" id="3.40.50.1820">
    <property type="entry name" value="alpha/beta hydrolase"/>
    <property type="match status" value="1"/>
</dbReference>
<sequence length="271" mass="28799">MTPTVNTATLAVPDGTLYYELRGSGPLIALVGSPMHTAPFAPVADALAADHTVLTTDPRGHFGSVLTDPGSDSTPELRADDLARLLRHVDTGPATVFGSSGGAITTLALLQANPELVRTAIAHEPPLSELLPDRVEQRAAREDIVATYVAGDVVGAIRKFFTFADIHMPEPVFQEMFGGERDAAAIANDDYFYLHELRGTAGWQPDLDALRAAPTRLLLGIGETSAGTFCDRATRALGAELSIEPELFPGGHGGFTEDPVKFADRLRELTA</sequence>
<dbReference type="GO" id="GO:0016787">
    <property type="term" value="F:hydrolase activity"/>
    <property type="evidence" value="ECO:0007669"/>
    <property type="project" value="UniProtKB-KW"/>
</dbReference>
<keyword evidence="3" id="KW-1185">Reference proteome</keyword>